<feature type="transmembrane region" description="Helical" evidence="1">
    <location>
        <begin position="30"/>
        <end position="52"/>
    </location>
</feature>
<keyword evidence="1" id="KW-1133">Transmembrane helix</keyword>
<sequence length="123" mass="14283">MFGSIFYNLWAALLSFAVYFIWAIQNPYALPFQIISTSFLVAFIAFCGTYFLRYFLGYVFYTPETPVFVETEDEIISKTTIDESNQQFTTRSNQSTMEFDEENTEDIAQVVRTMLHGDEALSR</sequence>
<keyword evidence="1" id="KW-0812">Transmembrane</keyword>
<protein>
    <submittedName>
        <fullName evidence="2">Multidrug transporter</fullName>
    </submittedName>
</protein>
<comment type="caution">
    <text evidence="2">The sequence shown here is derived from an EMBL/GenBank/DDBJ whole genome shotgun (WGS) entry which is preliminary data.</text>
</comment>
<evidence type="ECO:0000313" key="3">
    <source>
        <dbReference type="Proteomes" id="UP000600565"/>
    </source>
</evidence>
<feature type="transmembrane region" description="Helical" evidence="1">
    <location>
        <begin position="7"/>
        <end position="24"/>
    </location>
</feature>
<name>A0ABR8XIK7_9BACL</name>
<dbReference type="EMBL" id="JACSPW010000001">
    <property type="protein sequence ID" value="MBD8031776.1"/>
    <property type="molecule type" value="Genomic_DNA"/>
</dbReference>
<gene>
    <name evidence="2" type="ORF">H9632_01765</name>
</gene>
<organism evidence="2 3">
    <name type="scientific">Solibacillus merdavium</name>
    <dbReference type="NCBI Taxonomy" id="2762218"/>
    <lineage>
        <taxon>Bacteria</taxon>
        <taxon>Bacillati</taxon>
        <taxon>Bacillota</taxon>
        <taxon>Bacilli</taxon>
        <taxon>Bacillales</taxon>
        <taxon>Caryophanaceae</taxon>
        <taxon>Solibacillus</taxon>
    </lineage>
</organism>
<evidence type="ECO:0000256" key="1">
    <source>
        <dbReference type="SAM" id="Phobius"/>
    </source>
</evidence>
<keyword evidence="3" id="KW-1185">Reference proteome</keyword>
<dbReference type="Proteomes" id="UP000600565">
    <property type="component" value="Unassembled WGS sequence"/>
</dbReference>
<reference evidence="2 3" key="1">
    <citation type="submission" date="2020-08" db="EMBL/GenBank/DDBJ databases">
        <title>A Genomic Blueprint of the Chicken Gut Microbiome.</title>
        <authorList>
            <person name="Gilroy R."/>
            <person name="Ravi A."/>
            <person name="Getino M."/>
            <person name="Pursley I."/>
            <person name="Horton D.L."/>
            <person name="Alikhan N.-F."/>
            <person name="Baker D."/>
            <person name="Gharbi K."/>
            <person name="Hall N."/>
            <person name="Watson M."/>
            <person name="Adriaenssens E.M."/>
            <person name="Foster-Nyarko E."/>
            <person name="Jarju S."/>
            <person name="Secka A."/>
            <person name="Antonio M."/>
            <person name="Oren A."/>
            <person name="Chaudhuri R."/>
            <person name="La Ragione R.M."/>
            <person name="Hildebrand F."/>
            <person name="Pallen M.J."/>
        </authorList>
    </citation>
    <scope>NUCLEOTIDE SEQUENCE [LARGE SCALE GENOMIC DNA]</scope>
    <source>
        <strain evidence="2 3">Sa1YVA6</strain>
    </source>
</reference>
<keyword evidence="1" id="KW-0472">Membrane</keyword>
<proteinExistence type="predicted"/>
<evidence type="ECO:0000313" key="2">
    <source>
        <dbReference type="EMBL" id="MBD8031776.1"/>
    </source>
</evidence>
<accession>A0ABR8XIK7</accession>